<evidence type="ECO:0000256" key="6">
    <source>
        <dbReference type="ARBA" id="ARBA00023136"/>
    </source>
</evidence>
<organism evidence="9 10">
    <name type="scientific">Garicola koreensis</name>
    <dbReference type="NCBI Taxonomy" id="1262554"/>
    <lineage>
        <taxon>Bacteria</taxon>
        <taxon>Bacillati</taxon>
        <taxon>Actinomycetota</taxon>
        <taxon>Actinomycetes</taxon>
        <taxon>Micrococcales</taxon>
        <taxon>Micrococcaceae</taxon>
        <taxon>Garicola</taxon>
    </lineage>
</organism>
<reference evidence="9 10" key="1">
    <citation type="submission" date="2020-08" db="EMBL/GenBank/DDBJ databases">
        <title>Sequencing the genomes of 1000 actinobacteria strains.</title>
        <authorList>
            <person name="Klenk H.-P."/>
        </authorList>
    </citation>
    <scope>NUCLEOTIDE SEQUENCE [LARGE SCALE GENOMIC DNA]</scope>
    <source>
        <strain evidence="9 10">DSM 28238</strain>
    </source>
</reference>
<sequence>MQENQDGEPAAGDHEAPWATWLRNVALIVVVLAMIWVVFNVDLPPVDTLQATIEGFGWAGWFIFIGLYALAALTPIPVTIMAVTGGLLFGLTIGSVLSVIGAFLGAWGAYWLARALGKQVVTRMLGRYRAHVENQLTSAGFEAVCTLRLMPGVPYWPVNYGSGAFGVRTHVYVPASLLSMIPGQISLVAVGNFIAEPGVISGAWVLIAWAVVIVLTVLAYRRWRTARGAFGGGPTVQDAAP</sequence>
<feature type="transmembrane region" description="Helical" evidence="7">
    <location>
        <begin position="25"/>
        <end position="43"/>
    </location>
</feature>
<feature type="transmembrane region" description="Helical" evidence="7">
    <location>
        <begin position="201"/>
        <end position="220"/>
    </location>
</feature>
<dbReference type="PANTHER" id="PTHR12677:SF59">
    <property type="entry name" value="GOLGI APPARATUS MEMBRANE PROTEIN TVP38-RELATED"/>
    <property type="match status" value="1"/>
</dbReference>
<proteinExistence type="inferred from homology"/>
<evidence type="ECO:0000256" key="1">
    <source>
        <dbReference type="ARBA" id="ARBA00004651"/>
    </source>
</evidence>
<dbReference type="AlphaFoldDB" id="A0A7W5TS87"/>
<dbReference type="PANTHER" id="PTHR12677">
    <property type="entry name" value="GOLGI APPARATUS MEMBRANE PROTEIN TVP38-RELATED"/>
    <property type="match status" value="1"/>
</dbReference>
<keyword evidence="10" id="KW-1185">Reference proteome</keyword>
<evidence type="ECO:0000256" key="2">
    <source>
        <dbReference type="ARBA" id="ARBA00008640"/>
    </source>
</evidence>
<keyword evidence="5 7" id="KW-1133">Transmembrane helix</keyword>
<evidence type="ECO:0000313" key="9">
    <source>
        <dbReference type="EMBL" id="MBB3668215.1"/>
    </source>
</evidence>
<keyword evidence="4 7" id="KW-0812">Transmembrane</keyword>
<keyword evidence="3 7" id="KW-1003">Cell membrane</keyword>
<gene>
    <name evidence="9" type="ORF">FHX47_001844</name>
</gene>
<dbReference type="GO" id="GO:0005886">
    <property type="term" value="C:plasma membrane"/>
    <property type="evidence" value="ECO:0007669"/>
    <property type="project" value="UniProtKB-SubCell"/>
</dbReference>
<comment type="caution">
    <text evidence="7">Lacks conserved residue(s) required for the propagation of feature annotation.</text>
</comment>
<comment type="subcellular location">
    <subcellularLocation>
        <location evidence="1 7">Cell membrane</location>
        <topology evidence="1 7">Multi-pass membrane protein</topology>
    </subcellularLocation>
</comment>
<dbReference type="InterPro" id="IPR032816">
    <property type="entry name" value="VTT_dom"/>
</dbReference>
<evidence type="ECO:0000256" key="3">
    <source>
        <dbReference type="ARBA" id="ARBA00022475"/>
    </source>
</evidence>
<protein>
    <recommendedName>
        <fullName evidence="7">TVP38/TMEM64 family membrane protein</fullName>
    </recommendedName>
</protein>
<dbReference type="InterPro" id="IPR015414">
    <property type="entry name" value="TMEM64"/>
</dbReference>
<evidence type="ECO:0000256" key="7">
    <source>
        <dbReference type="RuleBase" id="RU366058"/>
    </source>
</evidence>
<evidence type="ECO:0000256" key="5">
    <source>
        <dbReference type="ARBA" id="ARBA00022989"/>
    </source>
</evidence>
<dbReference type="Proteomes" id="UP000547528">
    <property type="component" value="Unassembled WGS sequence"/>
</dbReference>
<name>A0A7W5TS87_9MICC</name>
<feature type="transmembrane region" description="Helical" evidence="7">
    <location>
        <begin position="55"/>
        <end position="76"/>
    </location>
</feature>
<evidence type="ECO:0000259" key="8">
    <source>
        <dbReference type="Pfam" id="PF09335"/>
    </source>
</evidence>
<accession>A0A7W5TS87</accession>
<dbReference type="Pfam" id="PF09335">
    <property type="entry name" value="VTT_dom"/>
    <property type="match status" value="1"/>
</dbReference>
<evidence type="ECO:0000256" key="4">
    <source>
        <dbReference type="ARBA" id="ARBA00022692"/>
    </source>
</evidence>
<keyword evidence="6 7" id="KW-0472">Membrane</keyword>
<feature type="transmembrane region" description="Helical" evidence="7">
    <location>
        <begin position="88"/>
        <end position="113"/>
    </location>
</feature>
<comment type="caution">
    <text evidence="9">The sequence shown here is derived from an EMBL/GenBank/DDBJ whole genome shotgun (WGS) entry which is preliminary data.</text>
</comment>
<dbReference type="EMBL" id="JACIBT010000010">
    <property type="protein sequence ID" value="MBB3668215.1"/>
    <property type="molecule type" value="Genomic_DNA"/>
</dbReference>
<comment type="similarity">
    <text evidence="2 7">Belongs to the TVP38/TMEM64 family.</text>
</comment>
<evidence type="ECO:0000313" key="10">
    <source>
        <dbReference type="Proteomes" id="UP000547528"/>
    </source>
</evidence>
<dbReference type="RefSeq" id="WP_246328143.1">
    <property type="nucleotide sequence ID" value="NZ_BAABKR010000016.1"/>
</dbReference>
<feature type="domain" description="VTT" evidence="8">
    <location>
        <begin position="76"/>
        <end position="192"/>
    </location>
</feature>